<protein>
    <recommendedName>
        <fullName evidence="1">LRAT domain-containing protein</fullName>
    </recommendedName>
</protein>
<dbReference type="Gene3D" id="3.90.1720.10">
    <property type="entry name" value="endopeptidase domain like (from Nostoc punctiforme)"/>
    <property type="match status" value="1"/>
</dbReference>
<accession>A0A0W8E650</accession>
<dbReference type="PANTHER" id="PTHR46137">
    <property type="entry name" value="OS05G0310600 PROTEIN"/>
    <property type="match status" value="1"/>
</dbReference>
<dbReference type="Pfam" id="PF04970">
    <property type="entry name" value="LRAT"/>
    <property type="match status" value="1"/>
</dbReference>
<dbReference type="EMBL" id="LNQE01001865">
    <property type="protein sequence ID" value="KUG03945.1"/>
    <property type="molecule type" value="Genomic_DNA"/>
</dbReference>
<comment type="caution">
    <text evidence="2">The sequence shown here is derived from an EMBL/GenBank/DDBJ whole genome shotgun (WGS) entry which is preliminary data.</text>
</comment>
<organism evidence="2">
    <name type="scientific">hydrocarbon metagenome</name>
    <dbReference type="NCBI Taxonomy" id="938273"/>
    <lineage>
        <taxon>unclassified sequences</taxon>
        <taxon>metagenomes</taxon>
        <taxon>ecological metagenomes</taxon>
    </lineage>
</organism>
<dbReference type="AlphaFoldDB" id="A0A0W8E650"/>
<dbReference type="PROSITE" id="PS51934">
    <property type="entry name" value="LRAT"/>
    <property type="match status" value="1"/>
</dbReference>
<gene>
    <name evidence="2" type="ORF">ASZ90_018725</name>
</gene>
<proteinExistence type="predicted"/>
<evidence type="ECO:0000313" key="2">
    <source>
        <dbReference type="EMBL" id="KUG03945.1"/>
    </source>
</evidence>
<dbReference type="InterPro" id="IPR007053">
    <property type="entry name" value="LRAT_dom"/>
</dbReference>
<dbReference type="PANTHER" id="PTHR46137:SF1">
    <property type="entry name" value="LRAT DOMAIN-CONTAINING PROTEIN"/>
    <property type="match status" value="1"/>
</dbReference>
<name>A0A0W8E650_9ZZZZ</name>
<sequence>MRGDHIKVFRYFYFHHAIDMGDGTCIHFTGEPFKKFDSYIQRTDMDVFLKGGTKKTVVYDECKDVDEVVGTALSYVGQAGYHLVWNNCYHFARYCKTGIPMPLKFHELNEKAASFTGFSPLMVGPSRCQPEMTVHSFSAQMHMAVETLRNINKSIFDKIKRGRRF</sequence>
<reference evidence="2" key="1">
    <citation type="journal article" date="2015" name="Proc. Natl. Acad. Sci. U.S.A.">
        <title>Networks of energetic and metabolic interactions define dynamics in microbial communities.</title>
        <authorList>
            <person name="Embree M."/>
            <person name="Liu J.K."/>
            <person name="Al-Bassam M.M."/>
            <person name="Zengler K."/>
        </authorList>
    </citation>
    <scope>NUCLEOTIDE SEQUENCE</scope>
</reference>
<evidence type="ECO:0000259" key="1">
    <source>
        <dbReference type="PROSITE" id="PS51934"/>
    </source>
</evidence>
<feature type="domain" description="LRAT" evidence="1">
    <location>
        <begin position="5"/>
        <end position="104"/>
    </location>
</feature>